<dbReference type="Proteomes" id="UP001335648">
    <property type="component" value="Unassembled WGS sequence"/>
</dbReference>
<reference evidence="1 2" key="1">
    <citation type="journal article" date="2023" name="Mol. Biol. Evol.">
        <title>Genomics of Secondarily Temperate Adaptation in the Only Non-Antarctic Icefish.</title>
        <authorList>
            <person name="Rivera-Colon A.G."/>
            <person name="Rayamajhi N."/>
            <person name="Minhas B.F."/>
            <person name="Madrigal G."/>
            <person name="Bilyk K.T."/>
            <person name="Yoon V."/>
            <person name="Hune M."/>
            <person name="Gregory S."/>
            <person name="Cheng C.H.C."/>
            <person name="Catchen J.M."/>
        </authorList>
    </citation>
    <scope>NUCLEOTIDE SEQUENCE [LARGE SCALE GENOMIC DNA]</scope>
    <source>
        <strain evidence="1">JC2023a</strain>
    </source>
</reference>
<comment type="caution">
    <text evidence="1">The sequence shown here is derived from an EMBL/GenBank/DDBJ whole genome shotgun (WGS) entry which is preliminary data.</text>
</comment>
<proteinExistence type="predicted"/>
<name>A0AAN8CRV7_9TELE</name>
<keyword evidence="2" id="KW-1185">Reference proteome</keyword>
<protein>
    <submittedName>
        <fullName evidence="1">Uncharacterized protein</fullName>
    </submittedName>
</protein>
<dbReference type="EMBL" id="JAULUE010002049">
    <property type="protein sequence ID" value="KAK5907425.1"/>
    <property type="molecule type" value="Genomic_DNA"/>
</dbReference>
<evidence type="ECO:0000313" key="2">
    <source>
        <dbReference type="Proteomes" id="UP001335648"/>
    </source>
</evidence>
<dbReference type="AlphaFoldDB" id="A0AAN8CRV7"/>
<sequence>MLLHIRPDRSCTPSAFPLFRSLIKVGAAGQAELHGPHVSLTPDQAPVLLAAAQVPTLQRGGLEVTALKYSSLGAINSS</sequence>
<gene>
    <name evidence="1" type="ORF">CesoFtcFv8_005277</name>
</gene>
<organism evidence="1 2">
    <name type="scientific">Champsocephalus esox</name>
    <name type="common">pike icefish</name>
    <dbReference type="NCBI Taxonomy" id="159716"/>
    <lineage>
        <taxon>Eukaryota</taxon>
        <taxon>Metazoa</taxon>
        <taxon>Chordata</taxon>
        <taxon>Craniata</taxon>
        <taxon>Vertebrata</taxon>
        <taxon>Euteleostomi</taxon>
        <taxon>Actinopterygii</taxon>
        <taxon>Neopterygii</taxon>
        <taxon>Teleostei</taxon>
        <taxon>Neoteleostei</taxon>
        <taxon>Acanthomorphata</taxon>
        <taxon>Eupercaria</taxon>
        <taxon>Perciformes</taxon>
        <taxon>Notothenioidei</taxon>
        <taxon>Channichthyidae</taxon>
        <taxon>Champsocephalus</taxon>
    </lineage>
</organism>
<accession>A0AAN8CRV7</accession>
<evidence type="ECO:0000313" key="1">
    <source>
        <dbReference type="EMBL" id="KAK5907425.1"/>
    </source>
</evidence>